<dbReference type="PATRIC" id="fig|745776.4.peg.212"/>
<dbReference type="SUPFAM" id="SSF101821">
    <property type="entry name" value="Aminopeptidase/glucanase lid domain"/>
    <property type="match status" value="1"/>
</dbReference>
<evidence type="ECO:0000256" key="4">
    <source>
        <dbReference type="ARBA" id="ARBA00022723"/>
    </source>
</evidence>
<reference evidence="9 10" key="1">
    <citation type="journal article" date="2012" name="PLoS ONE">
        <title>Genome sequence and transcriptome analysis of the radioresistant bacterium Deinococcus gobiensis: insights into the extreme environmental adaptations.</title>
        <authorList>
            <person name="Yuan M."/>
            <person name="Chen M."/>
            <person name="Zhang W."/>
            <person name="Lu W."/>
            <person name="Wang J."/>
            <person name="Yang M."/>
            <person name="Zhao P."/>
            <person name="Tang R."/>
            <person name="Li X."/>
            <person name="Hao Y."/>
            <person name="Zhou Z."/>
            <person name="Zhan Y."/>
            <person name="Yu H."/>
            <person name="Teng C."/>
            <person name="Yan Y."/>
            <person name="Ping S."/>
            <person name="Wang Y."/>
            <person name="Lin M."/>
        </authorList>
    </citation>
    <scope>NUCLEOTIDE SEQUENCE [LARGE SCALE GENOMIC DNA]</scope>
    <source>
        <strain evidence="9 10">I-0</strain>
    </source>
</reference>
<organism evidence="9 10">
    <name type="scientific">Deinococcus gobiensis (strain DSM 21396 / JCM 16679 / CGMCC 1.7299 / I-0)</name>
    <dbReference type="NCBI Taxonomy" id="745776"/>
    <lineage>
        <taxon>Bacteria</taxon>
        <taxon>Thermotogati</taxon>
        <taxon>Deinococcota</taxon>
        <taxon>Deinococci</taxon>
        <taxon>Deinococcales</taxon>
        <taxon>Deinococcaceae</taxon>
        <taxon>Deinococcus</taxon>
    </lineage>
</organism>
<keyword evidence="3" id="KW-0645">Protease</keyword>
<feature type="active site" description="Proton acceptor" evidence="7">
    <location>
        <position position="203"/>
    </location>
</feature>
<protein>
    <submittedName>
        <fullName evidence="9">M42 glutamyl aminopeptidase superfamily</fullName>
    </submittedName>
</protein>
<dbReference type="InterPro" id="IPR008007">
    <property type="entry name" value="Peptidase_M42"/>
</dbReference>
<dbReference type="Gene3D" id="2.40.30.40">
    <property type="entry name" value="Peptidase M42, domain 2"/>
    <property type="match status" value="1"/>
</dbReference>
<feature type="binding site" evidence="8">
    <location>
        <position position="314"/>
    </location>
    <ligand>
        <name>Zn(2+)</name>
        <dbReference type="ChEBI" id="CHEBI:29105"/>
        <label>2</label>
    </ligand>
</feature>
<dbReference type="PANTHER" id="PTHR32481:SF7">
    <property type="entry name" value="AMINOPEPTIDASE YHFE-RELATED"/>
    <property type="match status" value="1"/>
</dbReference>
<evidence type="ECO:0000256" key="5">
    <source>
        <dbReference type="ARBA" id="ARBA00022801"/>
    </source>
</evidence>
<dbReference type="STRING" id="745776.DGo_CA0205"/>
<feature type="binding site" evidence="8">
    <location>
        <position position="171"/>
    </location>
    <ligand>
        <name>Zn(2+)</name>
        <dbReference type="ChEBI" id="CHEBI:29105"/>
        <label>1</label>
    </ligand>
</feature>
<dbReference type="Gene3D" id="3.40.630.10">
    <property type="entry name" value="Zn peptidases"/>
    <property type="match status" value="1"/>
</dbReference>
<comment type="cofactor">
    <cofactor evidence="8">
        <name>a divalent metal cation</name>
        <dbReference type="ChEBI" id="CHEBI:60240"/>
    </cofactor>
    <text evidence="8">Binds 2 divalent metal cations per subunit.</text>
</comment>
<dbReference type="GO" id="GO:0006508">
    <property type="term" value="P:proteolysis"/>
    <property type="evidence" value="ECO:0007669"/>
    <property type="project" value="UniProtKB-KW"/>
</dbReference>
<feature type="binding site" evidence="8">
    <location>
        <position position="171"/>
    </location>
    <ligand>
        <name>Zn(2+)</name>
        <dbReference type="ChEBI" id="CHEBI:29105"/>
        <label>2</label>
    </ligand>
</feature>
<evidence type="ECO:0000256" key="1">
    <source>
        <dbReference type="ARBA" id="ARBA00006272"/>
    </source>
</evidence>
<accession>H8GTI2</accession>
<dbReference type="InterPro" id="IPR023367">
    <property type="entry name" value="Peptidase_M42_dom2"/>
</dbReference>
<feature type="binding site" evidence="8">
    <location>
        <position position="226"/>
    </location>
    <ligand>
        <name>Zn(2+)</name>
        <dbReference type="ChEBI" id="CHEBI:29105"/>
        <label>1</label>
    </ligand>
</feature>
<dbReference type="PIRSF" id="PIRSF001123">
    <property type="entry name" value="PepA_GA"/>
    <property type="match status" value="1"/>
</dbReference>
<feature type="binding site" evidence="8">
    <location>
        <position position="204"/>
    </location>
    <ligand>
        <name>Zn(2+)</name>
        <dbReference type="ChEBI" id="CHEBI:29105"/>
        <label>2</label>
    </ligand>
</feature>
<feature type="binding site" evidence="8">
    <location>
        <position position="59"/>
    </location>
    <ligand>
        <name>Zn(2+)</name>
        <dbReference type="ChEBI" id="CHEBI:29105"/>
        <label>1</label>
    </ligand>
</feature>
<proteinExistence type="inferred from homology"/>
<dbReference type="Proteomes" id="UP000007575">
    <property type="component" value="Chromosome"/>
</dbReference>
<comment type="similarity">
    <text evidence="1 6">Belongs to the peptidase M42 family.</text>
</comment>
<dbReference type="PANTHER" id="PTHR32481">
    <property type="entry name" value="AMINOPEPTIDASE"/>
    <property type="match status" value="1"/>
</dbReference>
<dbReference type="HOGENOM" id="CLU_047249_0_2_0"/>
<evidence type="ECO:0000256" key="2">
    <source>
        <dbReference type="ARBA" id="ARBA00022438"/>
    </source>
</evidence>
<keyword evidence="5" id="KW-0378">Hydrolase</keyword>
<keyword evidence="4 8" id="KW-0479">Metal-binding</keyword>
<name>H8GTI2_DEIGI</name>
<dbReference type="GO" id="GO:0004177">
    <property type="term" value="F:aminopeptidase activity"/>
    <property type="evidence" value="ECO:0007669"/>
    <property type="project" value="UniProtKB-UniRule"/>
</dbReference>
<dbReference type="SUPFAM" id="SSF53187">
    <property type="entry name" value="Zn-dependent exopeptidases"/>
    <property type="match status" value="1"/>
</dbReference>
<dbReference type="eggNOG" id="COG1363">
    <property type="taxonomic scope" value="Bacteria"/>
</dbReference>
<gene>
    <name evidence="9" type="primary">cel</name>
    <name evidence="9" type="ordered locus">DGo_CA0205</name>
</gene>
<evidence type="ECO:0000313" key="9">
    <source>
        <dbReference type="EMBL" id="AFD24132.1"/>
    </source>
</evidence>
<keyword evidence="2 9" id="KW-0031">Aminopeptidase</keyword>
<dbReference type="KEGG" id="dgo:DGo_CA0205"/>
<evidence type="ECO:0000313" key="10">
    <source>
        <dbReference type="Proteomes" id="UP000007575"/>
    </source>
</evidence>
<evidence type="ECO:0000256" key="7">
    <source>
        <dbReference type="PIRSR" id="PIRSR001123-1"/>
    </source>
</evidence>
<evidence type="ECO:0000256" key="3">
    <source>
        <dbReference type="ARBA" id="ARBA00022670"/>
    </source>
</evidence>
<dbReference type="GO" id="GO:0046872">
    <property type="term" value="F:metal ion binding"/>
    <property type="evidence" value="ECO:0007669"/>
    <property type="project" value="UniProtKB-UniRule"/>
</dbReference>
<evidence type="ECO:0000256" key="6">
    <source>
        <dbReference type="PIRNR" id="PIRNR001123"/>
    </source>
</evidence>
<sequence>MKLSDLPGVPGQEDAVRDFVLAELDGLADEVRVDALGNVIARRAASGEGPRGRVMVSAHMDEIGFLVRYIDEKGYLRLQNLGGFDTRNLFARNVTVHTRGGALPGILTPAGRPVHIASPEERKKVPELREFFVDLGLDGDAVKAQVRVGDMVTLDQTARRVGQLVCGKAMDDRASVFLLLETLRALRGRPLRHDLYAVFSVQEEVGLRGAITAAYGVQPTVGIGLDVTLAVDTPGVGPDEAVTRMGEGIGIKVYDSSMISTRTLVDEFWDLAQAREIPAQLEVLGQGGTDGAAIQRSREGVPTLTLSLPTRYIHTIVESVHETDLRAGVDLLVAYLGEPSA</sequence>
<dbReference type="EMBL" id="CP002191">
    <property type="protein sequence ID" value="AFD24132.1"/>
    <property type="molecule type" value="Genomic_DNA"/>
</dbReference>
<dbReference type="InterPro" id="IPR051464">
    <property type="entry name" value="Peptidase_M42_aminopept"/>
</dbReference>
<dbReference type="Pfam" id="PF05343">
    <property type="entry name" value="Peptidase_M42"/>
    <property type="match status" value="1"/>
</dbReference>
<keyword evidence="10" id="KW-1185">Reference proteome</keyword>
<dbReference type="CDD" id="cd05656">
    <property type="entry name" value="M42_Frv"/>
    <property type="match status" value="1"/>
</dbReference>
<dbReference type="AlphaFoldDB" id="H8GTI2"/>
<evidence type="ECO:0000256" key="8">
    <source>
        <dbReference type="PIRSR" id="PIRSR001123-2"/>
    </source>
</evidence>